<comment type="caution">
    <text evidence="1">The sequence shown here is derived from an EMBL/GenBank/DDBJ whole genome shotgun (WGS) entry which is preliminary data.</text>
</comment>
<organism evidence="1 2">
    <name type="scientific">Stephania japonica</name>
    <dbReference type="NCBI Taxonomy" id="461633"/>
    <lineage>
        <taxon>Eukaryota</taxon>
        <taxon>Viridiplantae</taxon>
        <taxon>Streptophyta</taxon>
        <taxon>Embryophyta</taxon>
        <taxon>Tracheophyta</taxon>
        <taxon>Spermatophyta</taxon>
        <taxon>Magnoliopsida</taxon>
        <taxon>Ranunculales</taxon>
        <taxon>Menispermaceae</taxon>
        <taxon>Menispermoideae</taxon>
        <taxon>Cissampelideae</taxon>
        <taxon>Stephania</taxon>
    </lineage>
</organism>
<accession>A0AAP0IIR0</accession>
<dbReference type="EMBL" id="JBBNAE010000006">
    <property type="protein sequence ID" value="KAK9115845.1"/>
    <property type="molecule type" value="Genomic_DNA"/>
</dbReference>
<evidence type="ECO:0000313" key="2">
    <source>
        <dbReference type="Proteomes" id="UP001417504"/>
    </source>
</evidence>
<protein>
    <submittedName>
        <fullName evidence="1">Uncharacterized protein</fullName>
    </submittedName>
</protein>
<dbReference type="Proteomes" id="UP001417504">
    <property type="component" value="Unassembled WGS sequence"/>
</dbReference>
<evidence type="ECO:0000313" key="1">
    <source>
        <dbReference type="EMBL" id="KAK9115845.1"/>
    </source>
</evidence>
<name>A0AAP0IIR0_9MAGN</name>
<reference evidence="1 2" key="1">
    <citation type="submission" date="2024-01" db="EMBL/GenBank/DDBJ databases">
        <title>Genome assemblies of Stephania.</title>
        <authorList>
            <person name="Yang L."/>
        </authorList>
    </citation>
    <scope>NUCLEOTIDE SEQUENCE [LARGE SCALE GENOMIC DNA]</scope>
    <source>
        <strain evidence="1">QJT</strain>
        <tissue evidence="1">Leaf</tissue>
    </source>
</reference>
<dbReference type="AlphaFoldDB" id="A0AAP0IIR0"/>
<proteinExistence type="predicted"/>
<keyword evidence="2" id="KW-1185">Reference proteome</keyword>
<gene>
    <name evidence="1" type="ORF">Sjap_014792</name>
</gene>
<sequence length="104" mass="12082">MDGVFKLVLRSLSEWDRVRIQRRELGFSKPWILISARCRQGRCEVPNITVLVTAVNALDWHCEKCRRFNTLRRRSRLLRAGTPSPPTLLGTLYGIVPHGTQHRF</sequence>